<sequence>MSLLSFFAPCPRGLEHLLVKELEQISAEHIKPTNGGVAFAGDTAVMYRANMHSRIASRILLRLGNQGYRNEDDIYKLAARMPWSSYFTPDHTIKIEVTAIKSPLRSLEFITLRIKDAVCDYFRDLMDVRPSVDTVTPDARIYAFLTETEATIYLDTSGEALFKRGWRMDKGRAPLRENLAAGLVMLSGWQPTQPLFDPMCGSGTIIIEAGLMAANVPPGWQRGFAFEKYRTLDKTLWQKVKNDIKIDKTQRALYASDISAHAVNDLARNLTRAGLPFPIAFEQQNALKAMPPAANGILLSNPPYGERIDVVTASEDAAFFKDWADHLKAHYAGWNAYLLTSDRDVPKYMRLSASKKIPLFNGALDCRLFEFKMVAGSARKPRVVADEDDGQ</sequence>
<dbReference type="InterPro" id="IPR002052">
    <property type="entry name" value="DNA_methylase_N6_adenine_CS"/>
</dbReference>
<dbReference type="InterPro" id="IPR054170">
    <property type="entry name" value="RlmL_1st"/>
</dbReference>
<dbReference type="GO" id="GO:0003723">
    <property type="term" value="F:RNA binding"/>
    <property type="evidence" value="ECO:0007669"/>
    <property type="project" value="UniProtKB-UniRule"/>
</dbReference>
<dbReference type="SMART" id="SM00981">
    <property type="entry name" value="THUMP"/>
    <property type="match status" value="1"/>
</dbReference>
<name>A0A8J3CLA0_9BURK</name>
<dbReference type="Pfam" id="PF02926">
    <property type="entry name" value="THUMP"/>
    <property type="match status" value="1"/>
</dbReference>
<evidence type="ECO:0000259" key="4">
    <source>
        <dbReference type="PROSITE" id="PS51165"/>
    </source>
</evidence>
<dbReference type="PROSITE" id="PS51165">
    <property type="entry name" value="THUMP"/>
    <property type="match status" value="1"/>
</dbReference>
<organism evidence="5 6">
    <name type="scientific">Formosimonas limnophila</name>
    <dbReference type="NCBI Taxonomy" id="1384487"/>
    <lineage>
        <taxon>Bacteria</taxon>
        <taxon>Pseudomonadati</taxon>
        <taxon>Pseudomonadota</taxon>
        <taxon>Betaproteobacteria</taxon>
        <taxon>Burkholderiales</taxon>
        <taxon>Burkholderiaceae</taxon>
        <taxon>Formosimonas</taxon>
    </lineage>
</organism>
<dbReference type="Gene3D" id="3.40.50.150">
    <property type="entry name" value="Vaccinia Virus protein VP39"/>
    <property type="match status" value="1"/>
</dbReference>
<keyword evidence="6" id="KW-1185">Reference proteome</keyword>
<dbReference type="Proteomes" id="UP000614287">
    <property type="component" value="Unassembled WGS sequence"/>
</dbReference>
<keyword evidence="1 5" id="KW-0489">Methyltransferase</keyword>
<dbReference type="AlphaFoldDB" id="A0A8J3CLA0"/>
<dbReference type="Pfam" id="PF01170">
    <property type="entry name" value="UPF0020"/>
    <property type="match status" value="1"/>
</dbReference>
<dbReference type="InterPro" id="IPR053943">
    <property type="entry name" value="RlmKL-like_Mtase_CS"/>
</dbReference>
<comment type="caution">
    <text evidence="5">The sequence shown here is derived from an EMBL/GenBank/DDBJ whole genome shotgun (WGS) entry which is preliminary data.</text>
</comment>
<dbReference type="GO" id="GO:0008990">
    <property type="term" value="F:rRNA (guanine-N2-)-methyltransferase activity"/>
    <property type="evidence" value="ECO:0007669"/>
    <property type="project" value="TreeGrafter"/>
</dbReference>
<dbReference type="InterPro" id="IPR000241">
    <property type="entry name" value="RlmKL-like_Mtase"/>
</dbReference>
<dbReference type="PROSITE" id="PS01261">
    <property type="entry name" value="UPF0020"/>
    <property type="match status" value="1"/>
</dbReference>
<proteinExistence type="predicted"/>
<evidence type="ECO:0000256" key="3">
    <source>
        <dbReference type="PROSITE-ProRule" id="PRU00529"/>
    </source>
</evidence>
<reference evidence="5" key="2">
    <citation type="submission" date="2020-09" db="EMBL/GenBank/DDBJ databases">
        <authorList>
            <person name="Sun Q."/>
            <person name="Kim S."/>
        </authorList>
    </citation>
    <scope>NUCLEOTIDE SEQUENCE</scope>
    <source>
        <strain evidence="5">KCTC 32501</strain>
    </source>
</reference>
<feature type="domain" description="THUMP" evidence="4">
    <location>
        <begin position="45"/>
        <end position="156"/>
    </location>
</feature>
<dbReference type="RefSeq" id="WP_189493361.1">
    <property type="nucleotide sequence ID" value="NZ_BMZG01000007.1"/>
</dbReference>
<dbReference type="Gene3D" id="3.30.2130.30">
    <property type="match status" value="1"/>
</dbReference>
<evidence type="ECO:0000256" key="1">
    <source>
        <dbReference type="ARBA" id="ARBA00022603"/>
    </source>
</evidence>
<evidence type="ECO:0000313" key="5">
    <source>
        <dbReference type="EMBL" id="GHA75142.1"/>
    </source>
</evidence>
<dbReference type="Pfam" id="PF22020">
    <property type="entry name" value="RlmL_1st"/>
    <property type="match status" value="1"/>
</dbReference>
<protein>
    <submittedName>
        <fullName evidence="5">RNA methyltransferase</fullName>
    </submittedName>
</protein>
<dbReference type="SUPFAM" id="SSF53335">
    <property type="entry name" value="S-adenosyl-L-methionine-dependent methyltransferases"/>
    <property type="match status" value="1"/>
</dbReference>
<gene>
    <name evidence="5" type="ORF">GCM10009007_15350</name>
</gene>
<evidence type="ECO:0000313" key="6">
    <source>
        <dbReference type="Proteomes" id="UP000614287"/>
    </source>
</evidence>
<keyword evidence="3" id="KW-0694">RNA-binding</keyword>
<dbReference type="GO" id="GO:0070043">
    <property type="term" value="F:rRNA (guanine-N7-)-methyltransferase activity"/>
    <property type="evidence" value="ECO:0007669"/>
    <property type="project" value="TreeGrafter"/>
</dbReference>
<dbReference type="PANTHER" id="PTHR47313">
    <property type="entry name" value="RIBOSOMAL RNA LARGE SUBUNIT METHYLTRANSFERASE K/L"/>
    <property type="match status" value="1"/>
</dbReference>
<reference evidence="5" key="1">
    <citation type="journal article" date="2014" name="Int. J. Syst. Evol. Microbiol.">
        <title>Complete genome sequence of Corynebacterium casei LMG S-19264T (=DSM 44701T), isolated from a smear-ripened cheese.</title>
        <authorList>
            <consortium name="US DOE Joint Genome Institute (JGI-PGF)"/>
            <person name="Walter F."/>
            <person name="Albersmeier A."/>
            <person name="Kalinowski J."/>
            <person name="Ruckert C."/>
        </authorList>
    </citation>
    <scope>NUCLEOTIDE SEQUENCE</scope>
    <source>
        <strain evidence="5">KCTC 32501</strain>
    </source>
</reference>
<dbReference type="PROSITE" id="PS00092">
    <property type="entry name" value="N6_MTASE"/>
    <property type="match status" value="1"/>
</dbReference>
<dbReference type="PANTHER" id="PTHR47313:SF1">
    <property type="entry name" value="RIBOSOMAL RNA LARGE SUBUNIT METHYLTRANSFERASE K_L"/>
    <property type="match status" value="1"/>
</dbReference>
<accession>A0A8J3CLA0</accession>
<dbReference type="InterPro" id="IPR029063">
    <property type="entry name" value="SAM-dependent_MTases_sf"/>
</dbReference>
<keyword evidence="2" id="KW-0808">Transferase</keyword>
<dbReference type="EMBL" id="BMZG01000007">
    <property type="protein sequence ID" value="GHA75142.1"/>
    <property type="molecule type" value="Genomic_DNA"/>
</dbReference>
<dbReference type="InterPro" id="IPR004114">
    <property type="entry name" value="THUMP_dom"/>
</dbReference>
<evidence type="ECO:0000256" key="2">
    <source>
        <dbReference type="ARBA" id="ARBA00022679"/>
    </source>
</evidence>
<dbReference type="CDD" id="cd11715">
    <property type="entry name" value="THUMP_AdoMetMT"/>
    <property type="match status" value="1"/>
</dbReference>